<evidence type="ECO:0000313" key="8">
    <source>
        <dbReference type="EMBL" id="AYO43998.1"/>
    </source>
</evidence>
<dbReference type="STRING" id="425264.A0A3G2S9V7"/>
<evidence type="ECO:0000256" key="3">
    <source>
        <dbReference type="ARBA" id="ARBA00023163"/>
    </source>
</evidence>
<dbReference type="Proteomes" id="UP000269793">
    <property type="component" value="Chromosome V"/>
</dbReference>
<comment type="subcellular location">
    <subcellularLocation>
        <location evidence="1">Nucleus</location>
    </subcellularLocation>
</comment>
<dbReference type="AlphaFoldDB" id="A0A3G2S9V7"/>
<dbReference type="OrthoDB" id="154356at2759"/>
<dbReference type="PRINTS" id="PR01443">
    <property type="entry name" value="TFIID30KDSUB"/>
</dbReference>
<keyword evidence="8" id="KW-0396">Initiation factor</keyword>
<dbReference type="GO" id="GO:0005669">
    <property type="term" value="C:transcription factor TFIID complex"/>
    <property type="evidence" value="ECO:0007669"/>
    <property type="project" value="TreeGrafter"/>
</dbReference>
<keyword evidence="4" id="KW-0539">Nucleus</keyword>
<dbReference type="CDD" id="cd07982">
    <property type="entry name" value="HFD_TAF10"/>
    <property type="match status" value="1"/>
</dbReference>
<dbReference type="GO" id="GO:1990841">
    <property type="term" value="F:promoter-specific chromatin binding"/>
    <property type="evidence" value="ECO:0007669"/>
    <property type="project" value="TreeGrafter"/>
</dbReference>
<feature type="domain" description="CBS" evidence="7">
    <location>
        <begin position="42"/>
        <end position="86"/>
    </location>
</feature>
<evidence type="ECO:0000256" key="6">
    <source>
        <dbReference type="SAM" id="MobiDB-lite"/>
    </source>
</evidence>
<dbReference type="PANTHER" id="PTHR21242:SF0">
    <property type="entry name" value="TRANSCRIPTION INITIATION FACTOR TFIID SUBUNIT 10"/>
    <property type="match status" value="1"/>
</dbReference>
<dbReference type="Pfam" id="PF03540">
    <property type="entry name" value="TAF10"/>
    <property type="match status" value="1"/>
</dbReference>
<dbReference type="InterPro" id="IPR000644">
    <property type="entry name" value="CBS_dom"/>
</dbReference>
<name>A0A3G2S9V7_MALR7</name>
<evidence type="ECO:0000256" key="4">
    <source>
        <dbReference type="ARBA" id="ARBA00023242"/>
    </source>
</evidence>
<dbReference type="InterPro" id="IPR046342">
    <property type="entry name" value="CBS_dom_sf"/>
</dbReference>
<evidence type="ECO:0000256" key="5">
    <source>
        <dbReference type="ARBA" id="ARBA00025730"/>
    </source>
</evidence>
<dbReference type="SUPFAM" id="SSF54631">
    <property type="entry name" value="CBS-domain pair"/>
    <property type="match status" value="1"/>
</dbReference>
<dbReference type="GO" id="GO:0016251">
    <property type="term" value="F:RNA polymerase II general transcription initiation factor activity"/>
    <property type="evidence" value="ECO:0007669"/>
    <property type="project" value="TreeGrafter"/>
</dbReference>
<dbReference type="VEuPathDB" id="FungiDB:DNF11_3048"/>
<accession>A0A3G2S9V7</accession>
<keyword evidence="8" id="KW-0648">Protein biosynthesis</keyword>
<comment type="similarity">
    <text evidence="5">Belongs to the TAF10 family.</text>
</comment>
<organism evidence="8 9">
    <name type="scientific">Malassezia restricta (strain ATCC 96810 / NBRC 103918 / CBS 7877)</name>
    <name type="common">Seborrheic dermatitis infection agent</name>
    <dbReference type="NCBI Taxonomy" id="425264"/>
    <lineage>
        <taxon>Eukaryota</taxon>
        <taxon>Fungi</taxon>
        <taxon>Dikarya</taxon>
        <taxon>Basidiomycota</taxon>
        <taxon>Ustilaginomycotina</taxon>
        <taxon>Malasseziomycetes</taxon>
        <taxon>Malasseziales</taxon>
        <taxon>Malasseziaceae</taxon>
        <taxon>Malassezia</taxon>
    </lineage>
</organism>
<proteinExistence type="inferred from homology"/>
<sequence>MASSPLIRAPSKTPRASEPQDVPQDVREKWQDGTVASLSLLPVAAVSPDSPVRTALAASRAHRGQCVLVVENEQLQGYVDMVDLVAHETQGSLDDAVRDIQRRFVPDATFRIIHSHTPLGDVAAFLQTRDVALVTDDEGQYITNVIVPGDLMRYADHQPAARAAIGSRPEEETRRDHAMVEILRQLHGYTPLIPDEVTDYYLERAGFQCEDVRLKRLLALATEKFVSDIASDAFQYARIRTNAGPSRSHRPGASARDRTRTVLTMDDLSAALGEYGIDARRAETFR</sequence>
<feature type="region of interest" description="Disordered" evidence="6">
    <location>
        <begin position="1"/>
        <end position="26"/>
    </location>
</feature>
<evidence type="ECO:0000256" key="1">
    <source>
        <dbReference type="ARBA" id="ARBA00004123"/>
    </source>
</evidence>
<dbReference type="Pfam" id="PF00571">
    <property type="entry name" value="CBS"/>
    <property type="match status" value="1"/>
</dbReference>
<dbReference type="EMBL" id="CP033152">
    <property type="protein sequence ID" value="AYO43998.1"/>
    <property type="molecule type" value="Genomic_DNA"/>
</dbReference>
<reference evidence="8 9" key="1">
    <citation type="submission" date="2018-10" db="EMBL/GenBank/DDBJ databases">
        <title>Complete genome sequence of Malassezia restricta CBS 7877.</title>
        <authorList>
            <person name="Morand S.C."/>
            <person name="Bertignac M."/>
            <person name="Iltis A."/>
            <person name="Kolder I."/>
            <person name="Pirovano W."/>
            <person name="Jourdain R."/>
            <person name="Clavaud C."/>
        </authorList>
    </citation>
    <scope>NUCLEOTIDE SEQUENCE [LARGE SCALE GENOMIC DNA]</scope>
    <source>
        <strain evidence="8 9">CBS 7877</strain>
    </source>
</reference>
<dbReference type="InterPro" id="IPR003923">
    <property type="entry name" value="TAF10"/>
</dbReference>
<keyword evidence="2" id="KW-0805">Transcription regulation</keyword>
<keyword evidence="9" id="KW-1185">Reference proteome</keyword>
<evidence type="ECO:0000256" key="2">
    <source>
        <dbReference type="ARBA" id="ARBA00023015"/>
    </source>
</evidence>
<dbReference type="GO" id="GO:0000124">
    <property type="term" value="C:SAGA complex"/>
    <property type="evidence" value="ECO:0007669"/>
    <property type="project" value="TreeGrafter"/>
</dbReference>
<gene>
    <name evidence="8" type="primary">taf10</name>
    <name evidence="8" type="ORF">DNF11_3048</name>
</gene>
<dbReference type="GO" id="GO:0006367">
    <property type="term" value="P:transcription initiation at RNA polymerase II promoter"/>
    <property type="evidence" value="ECO:0007669"/>
    <property type="project" value="TreeGrafter"/>
</dbReference>
<keyword evidence="3" id="KW-0804">Transcription</keyword>
<dbReference type="Gene3D" id="3.10.580.10">
    <property type="entry name" value="CBS-domain"/>
    <property type="match status" value="1"/>
</dbReference>
<dbReference type="PANTHER" id="PTHR21242">
    <property type="entry name" value="TRANSCRIPTION INITIATION FACTOR TFIID SUBUNIT 10"/>
    <property type="match status" value="1"/>
</dbReference>
<protein>
    <submittedName>
        <fullName evidence="8">Transcription initiation factor TFIID subunit 10</fullName>
    </submittedName>
</protein>
<dbReference type="GO" id="GO:0003743">
    <property type="term" value="F:translation initiation factor activity"/>
    <property type="evidence" value="ECO:0007669"/>
    <property type="project" value="UniProtKB-KW"/>
</dbReference>
<evidence type="ECO:0000259" key="7">
    <source>
        <dbReference type="Pfam" id="PF00571"/>
    </source>
</evidence>
<evidence type="ECO:0000313" key="9">
    <source>
        <dbReference type="Proteomes" id="UP000269793"/>
    </source>
</evidence>